<dbReference type="Gene3D" id="1.50.40.10">
    <property type="entry name" value="Mitochondrial carrier domain"/>
    <property type="match status" value="2"/>
</dbReference>
<keyword evidence="13" id="KW-1185">Reference proteome</keyword>
<feature type="repeat" description="Solcar" evidence="9">
    <location>
        <begin position="185"/>
        <end position="276"/>
    </location>
</feature>
<evidence type="ECO:0000256" key="5">
    <source>
        <dbReference type="ARBA" id="ARBA00022737"/>
    </source>
</evidence>
<feature type="repeat" description="Solcar" evidence="9">
    <location>
        <begin position="291"/>
        <end position="376"/>
    </location>
</feature>
<evidence type="ECO:0000256" key="4">
    <source>
        <dbReference type="ARBA" id="ARBA00022692"/>
    </source>
</evidence>
<feature type="repeat" description="Solcar" evidence="9">
    <location>
        <begin position="40"/>
        <end position="125"/>
    </location>
</feature>
<evidence type="ECO:0000256" key="8">
    <source>
        <dbReference type="ARBA" id="ARBA00023136"/>
    </source>
</evidence>
<evidence type="ECO:0000313" key="13">
    <source>
        <dbReference type="Proteomes" id="UP000095767"/>
    </source>
</evidence>
<evidence type="ECO:0000256" key="10">
    <source>
        <dbReference type="RuleBase" id="RU000488"/>
    </source>
</evidence>
<keyword evidence="7" id="KW-0496">Mitochondrion</keyword>
<reference evidence="12 13" key="1">
    <citation type="submission" date="2016-09" db="EMBL/GenBank/DDBJ databases">
        <title>The draft genome of Dichanthelium oligosanthes: A C3 panicoid grass species.</title>
        <authorList>
            <person name="Studer A.J."/>
            <person name="Schnable J.C."/>
            <person name="Brutnell T.P."/>
        </authorList>
    </citation>
    <scope>NUCLEOTIDE SEQUENCE [LARGE SCALE GENOMIC DNA]</scope>
    <source>
        <strain evidence="13">cv. Kellogg 1175</strain>
        <tissue evidence="12">Leaf</tissue>
    </source>
</reference>
<dbReference type="Proteomes" id="UP000095767">
    <property type="component" value="Unassembled WGS sequence"/>
</dbReference>
<dbReference type="PANTHER" id="PTHR45788:SF2">
    <property type="entry name" value="SUCCINATE_FUMARATE MITOCHONDRIAL TRANSPORTER"/>
    <property type="match status" value="1"/>
</dbReference>
<dbReference type="PANTHER" id="PTHR45788">
    <property type="entry name" value="SUCCINATE/FUMARATE MITOCHONDRIAL TRANSPORTER-RELATED"/>
    <property type="match status" value="1"/>
</dbReference>
<organism evidence="12 13">
    <name type="scientific">Dichanthelium oligosanthes</name>
    <dbReference type="NCBI Taxonomy" id="888268"/>
    <lineage>
        <taxon>Eukaryota</taxon>
        <taxon>Viridiplantae</taxon>
        <taxon>Streptophyta</taxon>
        <taxon>Embryophyta</taxon>
        <taxon>Tracheophyta</taxon>
        <taxon>Spermatophyta</taxon>
        <taxon>Magnoliopsida</taxon>
        <taxon>Liliopsida</taxon>
        <taxon>Poales</taxon>
        <taxon>Poaceae</taxon>
        <taxon>PACMAD clade</taxon>
        <taxon>Panicoideae</taxon>
        <taxon>Panicodae</taxon>
        <taxon>Paniceae</taxon>
        <taxon>Dichantheliinae</taxon>
        <taxon>Dichanthelium</taxon>
    </lineage>
</organism>
<keyword evidence="4 9" id="KW-0812">Transmembrane</keyword>
<gene>
    <name evidence="12" type="ORF">BAE44_0009108</name>
</gene>
<evidence type="ECO:0000256" key="6">
    <source>
        <dbReference type="ARBA" id="ARBA00022989"/>
    </source>
</evidence>
<comment type="subcellular location">
    <subcellularLocation>
        <location evidence="1">Mitochondrion membrane</location>
        <topology evidence="1">Multi-pass membrane protein</topology>
    </subcellularLocation>
</comment>
<evidence type="ECO:0000256" key="3">
    <source>
        <dbReference type="ARBA" id="ARBA00022448"/>
    </source>
</evidence>
<proteinExistence type="inferred from homology"/>
<name>A0A1E5VXM4_9POAL</name>
<dbReference type="AlphaFoldDB" id="A0A1E5VXM4"/>
<keyword evidence="5" id="KW-0677">Repeat</keyword>
<feature type="region of interest" description="Disordered" evidence="11">
    <location>
        <begin position="1"/>
        <end position="38"/>
    </location>
</feature>
<dbReference type="InterPro" id="IPR018108">
    <property type="entry name" value="MCP_transmembrane"/>
</dbReference>
<accession>A0A1E5VXM4</accession>
<evidence type="ECO:0000256" key="7">
    <source>
        <dbReference type="ARBA" id="ARBA00023128"/>
    </source>
</evidence>
<dbReference type="PROSITE" id="PS50920">
    <property type="entry name" value="SOLCAR"/>
    <property type="match status" value="3"/>
</dbReference>
<evidence type="ECO:0000256" key="9">
    <source>
        <dbReference type="PROSITE-ProRule" id="PRU00282"/>
    </source>
</evidence>
<evidence type="ECO:0000313" key="12">
    <source>
        <dbReference type="EMBL" id="OEL29873.1"/>
    </source>
</evidence>
<comment type="caution">
    <text evidence="12">The sequence shown here is derived from an EMBL/GenBank/DDBJ whole genome shotgun (WGS) entry which is preliminary data.</text>
</comment>
<evidence type="ECO:0000256" key="2">
    <source>
        <dbReference type="ARBA" id="ARBA00006375"/>
    </source>
</evidence>
<evidence type="ECO:0000256" key="11">
    <source>
        <dbReference type="SAM" id="MobiDB-lite"/>
    </source>
</evidence>
<dbReference type="GO" id="GO:0005469">
    <property type="term" value="F:succinate:fumarate antiporter activity"/>
    <property type="evidence" value="ECO:0007669"/>
    <property type="project" value="TreeGrafter"/>
</dbReference>
<dbReference type="InterPro" id="IPR049563">
    <property type="entry name" value="TXTP-like"/>
</dbReference>
<dbReference type="OrthoDB" id="1924968at2759"/>
<sequence length="387" mass="41309">MAASSSSSSSPPSPPPPPPGAASPAEEPRGGGGGGGRPPVPAYVKAAAGSLGGVMEACCLQPIDVVKTRLQLDRSGAYRGIAHCGTTVARAEGVRALWKGLTPFATHLTLKYALRLGSNAVLQSAFKDPTTGKVSAHGRLASGFGAGVIEALLIVTPFEARSCICVPEWLNTPCLRQAIFVFVRDILLLSSLNSLEGIFVTCNVSLPWMQVVKIRLQQQKGLSPDLLRYKGPIHCAMTIVREEGLLGLWSGALPTVMRNGTNQAAMFTAKNTFDIVLWKKHEGDGKVLLPWQSMISGFLAGTAGPICTGPFDVVKTRLMAQGRTGDIKYTGMVHAIRTIHAEEGLRALWKGLLPRLMRIPPGQAIMWAVADQVMGLYERTYLQPAHV</sequence>
<dbReference type="FunFam" id="1.50.40.10:FF:000210">
    <property type="entry name" value="Mitochondrial succinate-fumarate transporter 1"/>
    <property type="match status" value="1"/>
</dbReference>
<dbReference type="InterPro" id="IPR023395">
    <property type="entry name" value="MCP_dom_sf"/>
</dbReference>
<dbReference type="EMBL" id="LWDX02026767">
    <property type="protein sequence ID" value="OEL29873.1"/>
    <property type="molecule type" value="Genomic_DNA"/>
</dbReference>
<evidence type="ECO:0000256" key="1">
    <source>
        <dbReference type="ARBA" id="ARBA00004225"/>
    </source>
</evidence>
<feature type="compositionally biased region" description="Pro residues" evidence="11">
    <location>
        <begin position="11"/>
        <end position="21"/>
    </location>
</feature>
<dbReference type="STRING" id="888268.A0A1E5VXM4"/>
<keyword evidence="3 10" id="KW-0813">Transport</keyword>
<dbReference type="SUPFAM" id="SSF103506">
    <property type="entry name" value="Mitochondrial carrier"/>
    <property type="match status" value="2"/>
</dbReference>
<dbReference type="Pfam" id="PF00153">
    <property type="entry name" value="Mito_carr"/>
    <property type="match status" value="3"/>
</dbReference>
<keyword evidence="6" id="KW-1133">Transmembrane helix</keyword>
<keyword evidence="8 9" id="KW-0472">Membrane</keyword>
<dbReference type="GO" id="GO:0031966">
    <property type="term" value="C:mitochondrial membrane"/>
    <property type="evidence" value="ECO:0007669"/>
    <property type="project" value="UniProtKB-SubCell"/>
</dbReference>
<feature type="compositionally biased region" description="Low complexity" evidence="11">
    <location>
        <begin position="1"/>
        <end position="10"/>
    </location>
</feature>
<comment type="similarity">
    <text evidence="2 10">Belongs to the mitochondrial carrier (TC 2.A.29) family.</text>
</comment>
<protein>
    <submittedName>
        <fullName evidence="12">Mitochondrial succinate-fumarate transporter 1</fullName>
    </submittedName>
</protein>